<accession>A0AAE1J389</accession>
<proteinExistence type="predicted"/>
<evidence type="ECO:0000313" key="1">
    <source>
        <dbReference type="EMBL" id="KAK4262113.1"/>
    </source>
</evidence>
<dbReference type="EMBL" id="JAWXYG010000009">
    <property type="protein sequence ID" value="KAK4262113.1"/>
    <property type="molecule type" value="Genomic_DNA"/>
</dbReference>
<protein>
    <submittedName>
        <fullName evidence="1">Uncharacterized protein</fullName>
    </submittedName>
</protein>
<dbReference type="Proteomes" id="UP001293593">
    <property type="component" value="Unassembled WGS sequence"/>
</dbReference>
<gene>
    <name evidence="1" type="ORF">QN277_027713</name>
</gene>
<reference evidence="1" key="1">
    <citation type="submission" date="2023-10" db="EMBL/GenBank/DDBJ databases">
        <title>Chromosome-level genome of the transformable northern wattle, Acacia crassicarpa.</title>
        <authorList>
            <person name="Massaro I."/>
            <person name="Sinha N.R."/>
            <person name="Poethig S."/>
            <person name="Leichty A.R."/>
        </authorList>
    </citation>
    <scope>NUCLEOTIDE SEQUENCE</scope>
    <source>
        <strain evidence="1">Acra3RX</strain>
        <tissue evidence="1">Leaf</tissue>
    </source>
</reference>
<comment type="caution">
    <text evidence="1">The sequence shown here is derived from an EMBL/GenBank/DDBJ whole genome shotgun (WGS) entry which is preliminary data.</text>
</comment>
<dbReference type="AlphaFoldDB" id="A0AAE1J389"/>
<sequence length="104" mass="11562">MASSLSLLPSIISQPHGVLRLKLHTRCCFSLGILCQKPHAPPFSRTYRNQASCSSPRHVERDSTFKLTRNFSHSNTPLVDKSEGPNLHHFIAKATLAASEAQPW</sequence>
<keyword evidence="2" id="KW-1185">Reference proteome</keyword>
<name>A0AAE1J389_9FABA</name>
<organism evidence="1 2">
    <name type="scientific">Acacia crassicarpa</name>
    <name type="common">northern wattle</name>
    <dbReference type="NCBI Taxonomy" id="499986"/>
    <lineage>
        <taxon>Eukaryota</taxon>
        <taxon>Viridiplantae</taxon>
        <taxon>Streptophyta</taxon>
        <taxon>Embryophyta</taxon>
        <taxon>Tracheophyta</taxon>
        <taxon>Spermatophyta</taxon>
        <taxon>Magnoliopsida</taxon>
        <taxon>eudicotyledons</taxon>
        <taxon>Gunneridae</taxon>
        <taxon>Pentapetalae</taxon>
        <taxon>rosids</taxon>
        <taxon>fabids</taxon>
        <taxon>Fabales</taxon>
        <taxon>Fabaceae</taxon>
        <taxon>Caesalpinioideae</taxon>
        <taxon>mimosoid clade</taxon>
        <taxon>Acacieae</taxon>
        <taxon>Acacia</taxon>
    </lineage>
</organism>
<evidence type="ECO:0000313" key="2">
    <source>
        <dbReference type="Proteomes" id="UP001293593"/>
    </source>
</evidence>